<protein>
    <submittedName>
        <fullName evidence="2">Glycosyl transferase family 2</fullName>
    </submittedName>
</protein>
<evidence type="ECO:0000313" key="3">
    <source>
        <dbReference type="Proteomes" id="UP000217154"/>
    </source>
</evidence>
<dbReference type="Gene3D" id="3.90.550.10">
    <property type="entry name" value="Spore Coat Polysaccharide Biosynthesis Protein SpsA, Chain A"/>
    <property type="match status" value="1"/>
</dbReference>
<reference evidence="2 3" key="1">
    <citation type="submission" date="2017-09" db="EMBL/GenBank/DDBJ databases">
        <title>The diverse metabolic capabilities of V. boronicumulans make it an excellent choice for continued studies on novel biodegradation.</title>
        <authorList>
            <person name="Sun S."/>
        </authorList>
    </citation>
    <scope>NUCLEOTIDE SEQUENCE [LARGE SCALE GENOMIC DNA]</scope>
    <source>
        <strain evidence="2 3">J1</strain>
    </source>
</reference>
<name>A0A250DDK5_9BURK</name>
<dbReference type="PANTHER" id="PTHR43685:SF2">
    <property type="entry name" value="GLYCOSYLTRANSFERASE 2-LIKE DOMAIN-CONTAINING PROTEIN"/>
    <property type="match status" value="1"/>
</dbReference>
<proteinExistence type="predicted"/>
<dbReference type="InterPro" id="IPR050834">
    <property type="entry name" value="Glycosyltransf_2"/>
</dbReference>
<dbReference type="InterPro" id="IPR001173">
    <property type="entry name" value="Glyco_trans_2-like"/>
</dbReference>
<organism evidence="2 3">
    <name type="scientific">Variovorax boronicumulans</name>
    <dbReference type="NCBI Taxonomy" id="436515"/>
    <lineage>
        <taxon>Bacteria</taxon>
        <taxon>Pseudomonadati</taxon>
        <taxon>Pseudomonadota</taxon>
        <taxon>Betaproteobacteria</taxon>
        <taxon>Burkholderiales</taxon>
        <taxon>Comamonadaceae</taxon>
        <taxon>Variovorax</taxon>
    </lineage>
</organism>
<dbReference type="RefSeq" id="WP_095743526.1">
    <property type="nucleotide sequence ID" value="NZ_CP023284.1"/>
</dbReference>
<evidence type="ECO:0000313" key="2">
    <source>
        <dbReference type="EMBL" id="ATA52458.1"/>
    </source>
</evidence>
<dbReference type="InterPro" id="IPR029044">
    <property type="entry name" value="Nucleotide-diphossugar_trans"/>
</dbReference>
<dbReference type="AlphaFoldDB" id="A0A250DDK5"/>
<dbReference type="Proteomes" id="UP000217154">
    <property type="component" value="Chromosome"/>
</dbReference>
<sequence length="354" mass="40537">MNPTNVPANPSRPGEPTAWPNVVVIIPFYNGADFIERSVKSVFEQSVPAHEVIVVNDGSRPEERAALDGLAARYPFRILDKENGGQGSARNAGVAASTSEYICFLDQDDFYLPNHIETLVSSIPWDDRLFGYIYADLYEADGDGNVIRTGVIKDHAQHPKRSIFDLLRYDMFVLPSAALVSRKAFDAVGGFDSQFMGYEDDDLFLRIFRKGYSNHFVDKAVTVWCIHTASTSFGIRMVRSRFKYFKKLLQMFPDEHQRGRYYLREYLMPRFQLFFVNEAIEAIKKDDQYRGEMTAVLDDYAAIVFANPYVGRKKKLRLWITLFLLRRSTPGMVRFIGALTKLPGIRSLRKVYKS</sequence>
<keyword evidence="2" id="KW-0808">Transferase</keyword>
<feature type="domain" description="Glycosyltransferase 2-like" evidence="1">
    <location>
        <begin position="24"/>
        <end position="186"/>
    </location>
</feature>
<accession>A0A250DDK5</accession>
<dbReference type="PANTHER" id="PTHR43685">
    <property type="entry name" value="GLYCOSYLTRANSFERASE"/>
    <property type="match status" value="1"/>
</dbReference>
<dbReference type="SUPFAM" id="SSF53448">
    <property type="entry name" value="Nucleotide-diphospho-sugar transferases"/>
    <property type="match status" value="1"/>
</dbReference>
<evidence type="ECO:0000259" key="1">
    <source>
        <dbReference type="Pfam" id="PF00535"/>
    </source>
</evidence>
<gene>
    <name evidence="2" type="ORF">CKY39_03920</name>
</gene>
<dbReference type="KEGG" id="vbo:CKY39_03920"/>
<dbReference type="CDD" id="cd00761">
    <property type="entry name" value="Glyco_tranf_GTA_type"/>
    <property type="match status" value="1"/>
</dbReference>
<dbReference type="Pfam" id="PF00535">
    <property type="entry name" value="Glycos_transf_2"/>
    <property type="match status" value="1"/>
</dbReference>
<dbReference type="EMBL" id="CP023284">
    <property type="protein sequence ID" value="ATA52458.1"/>
    <property type="molecule type" value="Genomic_DNA"/>
</dbReference>
<dbReference type="GO" id="GO:0016740">
    <property type="term" value="F:transferase activity"/>
    <property type="evidence" value="ECO:0007669"/>
    <property type="project" value="UniProtKB-KW"/>
</dbReference>